<dbReference type="AlphaFoldDB" id="A0A1H6RSG1"/>
<dbReference type="Gene3D" id="3.40.50.620">
    <property type="entry name" value="HUPs"/>
    <property type="match status" value="1"/>
</dbReference>
<evidence type="ECO:0000256" key="1">
    <source>
        <dbReference type="ARBA" id="ARBA00008791"/>
    </source>
</evidence>
<dbReference type="EMBL" id="FNYH01000004">
    <property type="protein sequence ID" value="SEI55477.1"/>
    <property type="molecule type" value="Genomic_DNA"/>
</dbReference>
<dbReference type="STRING" id="64971.SAMN05421831_10471"/>
<dbReference type="PANTHER" id="PTHR46268">
    <property type="entry name" value="STRESS RESPONSE PROTEIN NHAX"/>
    <property type="match status" value="1"/>
</dbReference>
<dbReference type="SUPFAM" id="SSF52402">
    <property type="entry name" value="Adenine nucleotide alpha hydrolases-like"/>
    <property type="match status" value="1"/>
</dbReference>
<organism evidence="3 4">
    <name type="scientific">Allopseudospirillum japonicum</name>
    <dbReference type="NCBI Taxonomy" id="64971"/>
    <lineage>
        <taxon>Bacteria</taxon>
        <taxon>Pseudomonadati</taxon>
        <taxon>Pseudomonadota</taxon>
        <taxon>Gammaproteobacteria</taxon>
        <taxon>Oceanospirillales</taxon>
        <taxon>Oceanospirillaceae</taxon>
        <taxon>Allopseudospirillum</taxon>
    </lineage>
</organism>
<sequence length="168" mass="18966">MLPQVKHILYATNLGQHTRPVFRHAVQLAHLYGAKISMLHALEPLSDYGHAIVEHYVAKEALQKIHQEGMERVRQTMQTRVQAFVDEELQQLGLTHLDIDYLIDEGVPSELILEYAQAQNVDLIVLGSHSEHGFFGRKLLGDTAHQVSLHAQVPVLVVPNKHQTPPKK</sequence>
<evidence type="ECO:0000259" key="2">
    <source>
        <dbReference type="Pfam" id="PF00582"/>
    </source>
</evidence>
<dbReference type="RefSeq" id="WP_177166805.1">
    <property type="nucleotide sequence ID" value="NZ_FNYH01000004.1"/>
</dbReference>
<gene>
    <name evidence="3" type="ORF">SAMN05421831_10471</name>
</gene>
<dbReference type="InterPro" id="IPR014729">
    <property type="entry name" value="Rossmann-like_a/b/a_fold"/>
</dbReference>
<dbReference type="InterPro" id="IPR006015">
    <property type="entry name" value="Universal_stress_UspA"/>
</dbReference>
<feature type="domain" description="UspA" evidence="2">
    <location>
        <begin position="6"/>
        <end position="159"/>
    </location>
</feature>
<reference evidence="4" key="1">
    <citation type="submission" date="2016-10" db="EMBL/GenBank/DDBJ databases">
        <authorList>
            <person name="Varghese N."/>
            <person name="Submissions S."/>
        </authorList>
    </citation>
    <scope>NUCLEOTIDE SEQUENCE [LARGE SCALE GENOMIC DNA]</scope>
    <source>
        <strain evidence="4">DSM 7165</strain>
    </source>
</reference>
<dbReference type="CDD" id="cd00293">
    <property type="entry name" value="USP-like"/>
    <property type="match status" value="1"/>
</dbReference>
<accession>A0A1H6RSG1</accession>
<dbReference type="Pfam" id="PF00582">
    <property type="entry name" value="Usp"/>
    <property type="match status" value="1"/>
</dbReference>
<name>A0A1H6RSG1_9GAMM</name>
<evidence type="ECO:0000313" key="3">
    <source>
        <dbReference type="EMBL" id="SEI55477.1"/>
    </source>
</evidence>
<dbReference type="InterPro" id="IPR006016">
    <property type="entry name" value="UspA"/>
</dbReference>
<dbReference type="PANTHER" id="PTHR46268:SF15">
    <property type="entry name" value="UNIVERSAL STRESS PROTEIN HP_0031"/>
    <property type="match status" value="1"/>
</dbReference>
<proteinExistence type="inferred from homology"/>
<dbReference type="PIRSF" id="PIRSF006276">
    <property type="entry name" value="UspA"/>
    <property type="match status" value="1"/>
</dbReference>
<keyword evidence="4" id="KW-1185">Reference proteome</keyword>
<dbReference type="Proteomes" id="UP000242999">
    <property type="component" value="Unassembled WGS sequence"/>
</dbReference>
<comment type="similarity">
    <text evidence="1">Belongs to the universal stress protein A family.</text>
</comment>
<evidence type="ECO:0000313" key="4">
    <source>
        <dbReference type="Proteomes" id="UP000242999"/>
    </source>
</evidence>
<protein>
    <submittedName>
        <fullName evidence="3">Nucleotide-binding universal stress protein, UspA family</fullName>
    </submittedName>
</protein>